<dbReference type="EMBL" id="JAUJEB010000001">
    <property type="protein sequence ID" value="MDN5211695.1"/>
    <property type="molecule type" value="Genomic_DNA"/>
</dbReference>
<protein>
    <recommendedName>
        <fullName evidence="3">DUF4251 domain-containing protein</fullName>
    </recommendedName>
</protein>
<dbReference type="RefSeq" id="WP_346757025.1">
    <property type="nucleotide sequence ID" value="NZ_JAUJEB010000001.1"/>
</dbReference>
<organism evidence="1 2">
    <name type="scientific">Agaribacillus aureus</name>
    <dbReference type="NCBI Taxonomy" id="3051825"/>
    <lineage>
        <taxon>Bacteria</taxon>
        <taxon>Pseudomonadati</taxon>
        <taxon>Bacteroidota</taxon>
        <taxon>Cytophagia</taxon>
        <taxon>Cytophagales</taxon>
        <taxon>Splendidivirgaceae</taxon>
        <taxon>Agaribacillus</taxon>
    </lineage>
</organism>
<accession>A0ABT8L1X7</accession>
<evidence type="ECO:0000313" key="1">
    <source>
        <dbReference type="EMBL" id="MDN5211695.1"/>
    </source>
</evidence>
<evidence type="ECO:0008006" key="3">
    <source>
        <dbReference type="Google" id="ProtNLM"/>
    </source>
</evidence>
<proteinExistence type="predicted"/>
<evidence type="ECO:0000313" key="2">
    <source>
        <dbReference type="Proteomes" id="UP001172083"/>
    </source>
</evidence>
<gene>
    <name evidence="1" type="ORF">QQ020_06525</name>
</gene>
<keyword evidence="2" id="KW-1185">Reference proteome</keyword>
<reference evidence="1" key="1">
    <citation type="submission" date="2023-06" db="EMBL/GenBank/DDBJ databases">
        <title>Genomic of Agaribacillus aureum.</title>
        <authorList>
            <person name="Wang G."/>
        </authorList>
    </citation>
    <scope>NUCLEOTIDE SEQUENCE</scope>
    <source>
        <strain evidence="1">BMA12</strain>
    </source>
</reference>
<comment type="caution">
    <text evidence="1">The sequence shown here is derived from an EMBL/GenBank/DDBJ whole genome shotgun (WGS) entry which is preliminary data.</text>
</comment>
<sequence length="191" mass="21688">MKELIFSIILLNAVVVTAQEKLINENFNTHNLENVTYLLSQARFGNFIYEFRHDGALVDSSSLATYFDNDGSIFIGQQKKVTDFTIKSYNGDEFSLNSFQLSSNHSYPNADEEVMVRGWRDGKVVTPPVPMEIKLFEPPGQDYDITLYQGFDKVDEIKITGNNLQFTLESFTYSLGGPPVAKEKRNKKGKH</sequence>
<dbReference type="Proteomes" id="UP001172083">
    <property type="component" value="Unassembled WGS sequence"/>
</dbReference>
<name>A0ABT8L1X7_9BACT</name>